<name>A0A0F9A6X8_9ZZZZ</name>
<proteinExistence type="predicted"/>
<comment type="caution">
    <text evidence="1">The sequence shown here is derived from an EMBL/GenBank/DDBJ whole genome shotgun (WGS) entry which is preliminary data.</text>
</comment>
<accession>A0A0F9A6X8</accession>
<dbReference type="AlphaFoldDB" id="A0A0F9A6X8"/>
<feature type="non-terminal residue" evidence="1">
    <location>
        <position position="1"/>
    </location>
</feature>
<protein>
    <submittedName>
        <fullName evidence="1">Uncharacterized protein</fullName>
    </submittedName>
</protein>
<sequence length="38" mass="3833">LMGLPANAFTSQIAEAAQGLMKKAAVESKNSEAIPSAS</sequence>
<gene>
    <name evidence="1" type="ORF">LCGC14_2687850</name>
</gene>
<organism evidence="1">
    <name type="scientific">marine sediment metagenome</name>
    <dbReference type="NCBI Taxonomy" id="412755"/>
    <lineage>
        <taxon>unclassified sequences</taxon>
        <taxon>metagenomes</taxon>
        <taxon>ecological metagenomes</taxon>
    </lineage>
</organism>
<reference evidence="1" key="1">
    <citation type="journal article" date="2015" name="Nature">
        <title>Complex archaea that bridge the gap between prokaryotes and eukaryotes.</title>
        <authorList>
            <person name="Spang A."/>
            <person name="Saw J.H."/>
            <person name="Jorgensen S.L."/>
            <person name="Zaremba-Niedzwiedzka K."/>
            <person name="Martijn J."/>
            <person name="Lind A.E."/>
            <person name="van Eijk R."/>
            <person name="Schleper C."/>
            <person name="Guy L."/>
            <person name="Ettema T.J."/>
        </authorList>
    </citation>
    <scope>NUCLEOTIDE SEQUENCE</scope>
</reference>
<dbReference type="EMBL" id="LAZR01047556">
    <property type="protein sequence ID" value="KKK93940.1"/>
    <property type="molecule type" value="Genomic_DNA"/>
</dbReference>
<evidence type="ECO:0000313" key="1">
    <source>
        <dbReference type="EMBL" id="KKK93940.1"/>
    </source>
</evidence>